<dbReference type="Proteomes" id="UP001430954">
    <property type="component" value="Unassembled WGS sequence"/>
</dbReference>
<keyword evidence="1" id="KW-0472">Membrane</keyword>
<dbReference type="InterPro" id="IPR002816">
    <property type="entry name" value="TraB/PrgY/GumN_fam"/>
</dbReference>
<accession>A0ABS7T5K9</accession>
<gene>
    <name evidence="2" type="ORF">K6753_06455</name>
</gene>
<proteinExistence type="predicted"/>
<dbReference type="InterPro" id="IPR005230">
    <property type="entry name" value="TraB_bac"/>
</dbReference>
<dbReference type="NCBIfam" id="TIGR00261">
    <property type="entry name" value="traB"/>
    <property type="match status" value="1"/>
</dbReference>
<dbReference type="PANTHER" id="PTHR21530:SF7">
    <property type="entry name" value="TRAB DOMAIN-CONTAINING PROTEIN"/>
    <property type="match status" value="1"/>
</dbReference>
<comment type="caution">
    <text evidence="2">The sequence shown here is derived from an EMBL/GenBank/DDBJ whole genome shotgun (WGS) entry which is preliminary data.</text>
</comment>
<keyword evidence="1" id="KW-0812">Transmembrane</keyword>
<evidence type="ECO:0000313" key="2">
    <source>
        <dbReference type="EMBL" id="MBZ4039172.1"/>
    </source>
</evidence>
<dbReference type="PANTHER" id="PTHR21530">
    <property type="entry name" value="PHEROMONE SHUTDOWN PROTEIN"/>
    <property type="match status" value="1"/>
</dbReference>
<organism evidence="2 3">
    <name type="scientific">Novilysobacter selenitireducens</name>
    <dbReference type="NCBI Taxonomy" id="2872639"/>
    <lineage>
        <taxon>Bacteria</taxon>
        <taxon>Pseudomonadati</taxon>
        <taxon>Pseudomonadota</taxon>
        <taxon>Gammaproteobacteria</taxon>
        <taxon>Lysobacterales</taxon>
        <taxon>Lysobacteraceae</taxon>
        <taxon>Novilysobacter</taxon>
    </lineage>
</organism>
<dbReference type="EMBL" id="JAINZW010000002">
    <property type="protein sequence ID" value="MBZ4039172.1"/>
    <property type="molecule type" value="Genomic_DNA"/>
</dbReference>
<evidence type="ECO:0000256" key="1">
    <source>
        <dbReference type="SAM" id="Phobius"/>
    </source>
</evidence>
<keyword evidence="1" id="KW-1133">Transmembrane helix</keyword>
<dbReference type="RefSeq" id="WP_223675474.1">
    <property type="nucleotide sequence ID" value="NZ_JAINZW010000002.1"/>
</dbReference>
<feature type="transmembrane region" description="Helical" evidence="1">
    <location>
        <begin position="313"/>
        <end position="335"/>
    </location>
</feature>
<name>A0ABS7T5K9_9GAMM</name>
<dbReference type="InterPro" id="IPR046345">
    <property type="entry name" value="TraB_PrgY-like"/>
</dbReference>
<reference evidence="2 3" key="1">
    <citation type="submission" date="2021-09" db="EMBL/GenBank/DDBJ databases">
        <title>Lysobacter sp. 13A isolated from the river sediment.</title>
        <authorList>
            <person name="Liu H."/>
            <person name="Li S."/>
            <person name="Mao S."/>
        </authorList>
    </citation>
    <scope>NUCLEOTIDE SEQUENCE [LARGE SCALE GENOMIC DNA]</scope>
    <source>
        <strain evidence="2 3">13A</strain>
    </source>
</reference>
<protein>
    <submittedName>
        <fullName evidence="2">TraB/GumN family protein</fullName>
    </submittedName>
</protein>
<feature type="transmembrane region" description="Helical" evidence="1">
    <location>
        <begin position="273"/>
        <end position="293"/>
    </location>
</feature>
<evidence type="ECO:0000313" key="3">
    <source>
        <dbReference type="Proteomes" id="UP001430954"/>
    </source>
</evidence>
<dbReference type="Pfam" id="PF01963">
    <property type="entry name" value="TraB_PrgY_gumN"/>
    <property type="match status" value="1"/>
</dbReference>
<dbReference type="CDD" id="cd14726">
    <property type="entry name" value="TraB_PrgY-like"/>
    <property type="match status" value="1"/>
</dbReference>
<feature type="transmembrane region" description="Helical" evidence="1">
    <location>
        <begin position="387"/>
        <end position="406"/>
    </location>
</feature>
<sequence length="415" mass="44621">MTDAVAPEATLPADWRAQPHEVVERDGVRYTLLGTAHVSRASVEAVRDAIAGGGFDVVAVELDENRLKALTDPDTLARLDLVEVIRSERTAMFAANLALSAYQRRLAEQLGIEPGAELKRAVLEARHRDLPVHLVDRDVGLTFRRASARLGFWGRAKLMGGLLASLLAEESVGDDEIEKLKQGDILEASFSEFASDSPALYESVIAERDRYMAARLREVGEGIGGEPLAAGTEVLAVVGAGHLQGLARHLREDTVGATVERESLEALPPKSNVPWFTLFLAAFVLGGFAWGFWQGGVDVGADLLLQWALTTGVLGAIGCAIAGGHPLSILVAFLASPITPLHPALASGTLSALTEAWLRKPTYADFMALRDDVQTVKGWWRNRVSRVLLNFFLTSLGTAIGVWTGGLRMLGTLFG</sequence>
<keyword evidence="3" id="KW-1185">Reference proteome</keyword>